<gene>
    <name evidence="1" type="ORF">SAMN04489726_3687</name>
</gene>
<accession>A0A1G9WMR2</accession>
<evidence type="ECO:0000313" key="1">
    <source>
        <dbReference type="EMBL" id="SDM85471.1"/>
    </source>
</evidence>
<protein>
    <submittedName>
        <fullName evidence="1">Uncharacterized protein</fullName>
    </submittedName>
</protein>
<reference evidence="1 2" key="1">
    <citation type="submission" date="2016-10" db="EMBL/GenBank/DDBJ databases">
        <authorList>
            <person name="de Groot N.N."/>
        </authorList>
    </citation>
    <scope>NUCLEOTIDE SEQUENCE [LARGE SCALE GENOMIC DNA]</scope>
    <source>
        <strain evidence="1 2">DSM 44149</strain>
    </source>
</reference>
<dbReference type="STRING" id="211114.SAMN04489726_3687"/>
<proteinExistence type="predicted"/>
<sequence>MTWIALGALGILGLLWTVRPRRRELVLNSWLTVTASAVTDLAGAETASVAGVSRARARLRGSASKPALKLTLWLTADADPARVRRTVEADVLAGVRSALGVTNLPTTLHLRTPRRERTE</sequence>
<name>A0A1G9WMR2_ALLAB</name>
<organism evidence="1 2">
    <name type="scientific">Allokutzneria albata</name>
    <name type="common">Kibdelosporangium albatum</name>
    <dbReference type="NCBI Taxonomy" id="211114"/>
    <lineage>
        <taxon>Bacteria</taxon>
        <taxon>Bacillati</taxon>
        <taxon>Actinomycetota</taxon>
        <taxon>Actinomycetes</taxon>
        <taxon>Pseudonocardiales</taxon>
        <taxon>Pseudonocardiaceae</taxon>
        <taxon>Allokutzneria</taxon>
    </lineage>
</organism>
<dbReference type="Proteomes" id="UP000183376">
    <property type="component" value="Chromosome I"/>
</dbReference>
<evidence type="ECO:0000313" key="2">
    <source>
        <dbReference type="Proteomes" id="UP000183376"/>
    </source>
</evidence>
<keyword evidence="2" id="KW-1185">Reference proteome</keyword>
<dbReference type="RefSeq" id="WP_052407355.1">
    <property type="nucleotide sequence ID" value="NZ_JOEF01000008.1"/>
</dbReference>
<dbReference type="AlphaFoldDB" id="A0A1G9WMR2"/>
<dbReference type="EMBL" id="LT629701">
    <property type="protein sequence ID" value="SDM85471.1"/>
    <property type="molecule type" value="Genomic_DNA"/>
</dbReference>
<dbReference type="OrthoDB" id="5186521at2"/>